<dbReference type="InterPro" id="IPR014284">
    <property type="entry name" value="RNA_pol_sigma-70_dom"/>
</dbReference>
<accession>A0A3E1P9S0</accession>
<protein>
    <submittedName>
        <fullName evidence="7">RNA polymerase sigma-70 factor</fullName>
    </submittedName>
</protein>
<dbReference type="SUPFAM" id="SSF88659">
    <property type="entry name" value="Sigma3 and sigma4 domains of RNA polymerase sigma factors"/>
    <property type="match status" value="1"/>
</dbReference>
<dbReference type="EMBL" id="QTJV01000001">
    <property type="protein sequence ID" value="RFM36911.1"/>
    <property type="molecule type" value="Genomic_DNA"/>
</dbReference>
<evidence type="ECO:0000259" key="5">
    <source>
        <dbReference type="Pfam" id="PF04542"/>
    </source>
</evidence>
<dbReference type="InterPro" id="IPR014327">
    <property type="entry name" value="RNA_pol_sigma70_bacteroid"/>
</dbReference>
<evidence type="ECO:0000256" key="4">
    <source>
        <dbReference type="ARBA" id="ARBA00023163"/>
    </source>
</evidence>
<dbReference type="InterPro" id="IPR013325">
    <property type="entry name" value="RNA_pol_sigma_r2"/>
</dbReference>
<evidence type="ECO:0000256" key="1">
    <source>
        <dbReference type="ARBA" id="ARBA00010641"/>
    </source>
</evidence>
<keyword evidence="8" id="KW-1185">Reference proteome</keyword>
<dbReference type="Gene3D" id="1.10.10.10">
    <property type="entry name" value="Winged helix-like DNA-binding domain superfamily/Winged helix DNA-binding domain"/>
    <property type="match status" value="1"/>
</dbReference>
<dbReference type="GO" id="GO:0003677">
    <property type="term" value="F:DNA binding"/>
    <property type="evidence" value="ECO:0007669"/>
    <property type="project" value="InterPro"/>
</dbReference>
<dbReference type="Pfam" id="PF04542">
    <property type="entry name" value="Sigma70_r2"/>
    <property type="match status" value="1"/>
</dbReference>
<comment type="caution">
    <text evidence="7">The sequence shown here is derived from an EMBL/GenBank/DDBJ whole genome shotgun (WGS) entry which is preliminary data.</text>
</comment>
<dbReference type="InterPro" id="IPR039425">
    <property type="entry name" value="RNA_pol_sigma-70-like"/>
</dbReference>
<evidence type="ECO:0000313" key="8">
    <source>
        <dbReference type="Proteomes" id="UP000261174"/>
    </source>
</evidence>
<sequence length="198" mass="23250">MHRVPHSETDLLILIAQGDEHAYQLIFQKYWHPIYNTALILTRSPDLAEDIAQDVFTMLWEKRSTLTAVEKLEGFLFIAARNLIYTRMRKLASDKAYRQYIMDCFQEQQAPNVHEQVEYRELEQTIQRTIHSLSPQQQKAFRLSRYQGMQHKEIAHKMGVSPVTIKSYIVQAIAILRRALNSQHARSVIILWGLLFLQ</sequence>
<dbReference type="InterPro" id="IPR013324">
    <property type="entry name" value="RNA_pol_sigma_r3/r4-like"/>
</dbReference>
<evidence type="ECO:0000256" key="2">
    <source>
        <dbReference type="ARBA" id="ARBA00023015"/>
    </source>
</evidence>
<proteinExistence type="inferred from homology"/>
<dbReference type="Gene3D" id="1.10.1740.10">
    <property type="match status" value="1"/>
</dbReference>
<reference evidence="7 8" key="1">
    <citation type="submission" date="2018-08" db="EMBL/GenBank/DDBJ databases">
        <title>Chitinophaga sp. K20C18050901, a novel bacterium isolated from forest soil.</title>
        <authorList>
            <person name="Wang C."/>
        </authorList>
    </citation>
    <scope>NUCLEOTIDE SEQUENCE [LARGE SCALE GENOMIC DNA]</scope>
    <source>
        <strain evidence="7 8">K20C18050901</strain>
    </source>
</reference>
<dbReference type="InterPro" id="IPR007627">
    <property type="entry name" value="RNA_pol_sigma70_r2"/>
</dbReference>
<dbReference type="InterPro" id="IPR036388">
    <property type="entry name" value="WH-like_DNA-bd_sf"/>
</dbReference>
<keyword evidence="3" id="KW-0731">Sigma factor</keyword>
<name>A0A3E1P9S0_9BACT</name>
<dbReference type="NCBIfam" id="TIGR02937">
    <property type="entry name" value="sigma70-ECF"/>
    <property type="match status" value="1"/>
</dbReference>
<dbReference type="GO" id="GO:0006352">
    <property type="term" value="P:DNA-templated transcription initiation"/>
    <property type="evidence" value="ECO:0007669"/>
    <property type="project" value="InterPro"/>
</dbReference>
<dbReference type="Pfam" id="PF08281">
    <property type="entry name" value="Sigma70_r4_2"/>
    <property type="match status" value="1"/>
</dbReference>
<dbReference type="GO" id="GO:0016987">
    <property type="term" value="F:sigma factor activity"/>
    <property type="evidence" value="ECO:0007669"/>
    <property type="project" value="UniProtKB-KW"/>
</dbReference>
<dbReference type="AlphaFoldDB" id="A0A3E1P9S0"/>
<evidence type="ECO:0000259" key="6">
    <source>
        <dbReference type="Pfam" id="PF08281"/>
    </source>
</evidence>
<dbReference type="InterPro" id="IPR013249">
    <property type="entry name" value="RNA_pol_sigma70_r4_t2"/>
</dbReference>
<organism evidence="7 8">
    <name type="scientific">Chitinophaga silvisoli</name>
    <dbReference type="NCBI Taxonomy" id="2291814"/>
    <lineage>
        <taxon>Bacteria</taxon>
        <taxon>Pseudomonadati</taxon>
        <taxon>Bacteroidota</taxon>
        <taxon>Chitinophagia</taxon>
        <taxon>Chitinophagales</taxon>
        <taxon>Chitinophagaceae</taxon>
        <taxon>Chitinophaga</taxon>
    </lineage>
</organism>
<dbReference type="NCBIfam" id="TIGR02985">
    <property type="entry name" value="Sig70_bacteroi1"/>
    <property type="match status" value="1"/>
</dbReference>
<evidence type="ECO:0000313" key="7">
    <source>
        <dbReference type="EMBL" id="RFM36911.1"/>
    </source>
</evidence>
<dbReference type="SUPFAM" id="SSF88946">
    <property type="entry name" value="Sigma2 domain of RNA polymerase sigma factors"/>
    <property type="match status" value="1"/>
</dbReference>
<keyword evidence="4" id="KW-0804">Transcription</keyword>
<dbReference type="CDD" id="cd06171">
    <property type="entry name" value="Sigma70_r4"/>
    <property type="match status" value="1"/>
</dbReference>
<feature type="domain" description="RNA polymerase sigma-70 region 2" evidence="5">
    <location>
        <begin position="27"/>
        <end position="91"/>
    </location>
</feature>
<dbReference type="PANTHER" id="PTHR43133">
    <property type="entry name" value="RNA POLYMERASE ECF-TYPE SIGMA FACTO"/>
    <property type="match status" value="1"/>
</dbReference>
<feature type="domain" description="RNA polymerase sigma factor 70 region 4 type 2" evidence="6">
    <location>
        <begin position="125"/>
        <end position="173"/>
    </location>
</feature>
<dbReference type="PANTHER" id="PTHR43133:SF46">
    <property type="entry name" value="RNA POLYMERASE SIGMA-70 FACTOR ECF SUBFAMILY"/>
    <property type="match status" value="1"/>
</dbReference>
<comment type="similarity">
    <text evidence="1">Belongs to the sigma-70 factor family. ECF subfamily.</text>
</comment>
<gene>
    <name evidence="7" type="ORF">DXN04_05290</name>
</gene>
<dbReference type="Proteomes" id="UP000261174">
    <property type="component" value="Unassembled WGS sequence"/>
</dbReference>
<keyword evidence="2" id="KW-0805">Transcription regulation</keyword>
<dbReference type="RefSeq" id="WP_116852231.1">
    <property type="nucleotide sequence ID" value="NZ_QTJV01000001.1"/>
</dbReference>
<evidence type="ECO:0000256" key="3">
    <source>
        <dbReference type="ARBA" id="ARBA00023082"/>
    </source>
</evidence>
<dbReference type="OrthoDB" id="799938at2"/>